<evidence type="ECO:0000313" key="3">
    <source>
        <dbReference type="Proteomes" id="UP000324222"/>
    </source>
</evidence>
<dbReference type="AlphaFoldDB" id="A0A5B7GGP0"/>
<evidence type="ECO:0000256" key="1">
    <source>
        <dbReference type="SAM" id="MobiDB-lite"/>
    </source>
</evidence>
<name>A0A5B7GGP0_PORTR</name>
<organism evidence="2 3">
    <name type="scientific">Portunus trituberculatus</name>
    <name type="common">Swimming crab</name>
    <name type="synonym">Neptunus trituberculatus</name>
    <dbReference type="NCBI Taxonomy" id="210409"/>
    <lineage>
        <taxon>Eukaryota</taxon>
        <taxon>Metazoa</taxon>
        <taxon>Ecdysozoa</taxon>
        <taxon>Arthropoda</taxon>
        <taxon>Crustacea</taxon>
        <taxon>Multicrustacea</taxon>
        <taxon>Malacostraca</taxon>
        <taxon>Eumalacostraca</taxon>
        <taxon>Eucarida</taxon>
        <taxon>Decapoda</taxon>
        <taxon>Pleocyemata</taxon>
        <taxon>Brachyura</taxon>
        <taxon>Eubrachyura</taxon>
        <taxon>Portunoidea</taxon>
        <taxon>Portunidae</taxon>
        <taxon>Portuninae</taxon>
        <taxon>Portunus</taxon>
    </lineage>
</organism>
<reference evidence="2 3" key="1">
    <citation type="submission" date="2019-05" db="EMBL/GenBank/DDBJ databases">
        <title>Another draft genome of Portunus trituberculatus and its Hox gene families provides insights of decapod evolution.</title>
        <authorList>
            <person name="Jeong J.-H."/>
            <person name="Song I."/>
            <person name="Kim S."/>
            <person name="Choi T."/>
            <person name="Kim D."/>
            <person name="Ryu S."/>
            <person name="Kim W."/>
        </authorList>
    </citation>
    <scope>NUCLEOTIDE SEQUENCE [LARGE SCALE GENOMIC DNA]</scope>
    <source>
        <tissue evidence="2">Muscle</tissue>
    </source>
</reference>
<comment type="caution">
    <text evidence="2">The sequence shown here is derived from an EMBL/GenBank/DDBJ whole genome shotgun (WGS) entry which is preliminary data.</text>
</comment>
<dbReference type="EMBL" id="VSRR010014144">
    <property type="protein sequence ID" value="MPC56669.1"/>
    <property type="molecule type" value="Genomic_DNA"/>
</dbReference>
<evidence type="ECO:0000313" key="2">
    <source>
        <dbReference type="EMBL" id="MPC56669.1"/>
    </source>
</evidence>
<dbReference type="Proteomes" id="UP000324222">
    <property type="component" value="Unassembled WGS sequence"/>
</dbReference>
<protein>
    <submittedName>
        <fullName evidence="2">Uncharacterized protein</fullName>
    </submittedName>
</protein>
<proteinExistence type="predicted"/>
<keyword evidence="3" id="KW-1185">Reference proteome</keyword>
<feature type="compositionally biased region" description="Polar residues" evidence="1">
    <location>
        <begin position="1"/>
        <end position="25"/>
    </location>
</feature>
<accession>A0A5B7GGP0</accession>
<feature type="compositionally biased region" description="Polar residues" evidence="1">
    <location>
        <begin position="37"/>
        <end position="47"/>
    </location>
</feature>
<feature type="compositionally biased region" description="Pro residues" evidence="1">
    <location>
        <begin position="54"/>
        <end position="70"/>
    </location>
</feature>
<gene>
    <name evidence="2" type="ORF">E2C01_050634</name>
</gene>
<sequence>MITPVPNTTRPSPVTTGAPSRDSPTPATPVPDKHLRINTSLAYSSNGRHAPLYPCLPAPPRPAPPSPLCH</sequence>
<feature type="region of interest" description="Disordered" evidence="1">
    <location>
        <begin position="1"/>
        <end position="70"/>
    </location>
</feature>